<evidence type="ECO:0000256" key="1">
    <source>
        <dbReference type="SAM" id="MobiDB-lite"/>
    </source>
</evidence>
<feature type="compositionally biased region" description="Polar residues" evidence="1">
    <location>
        <begin position="260"/>
        <end position="274"/>
    </location>
</feature>
<dbReference type="KEGG" id="ovi:T265_14017"/>
<reference evidence="3 4" key="1">
    <citation type="submission" date="2013-11" db="EMBL/GenBank/DDBJ databases">
        <title>Opisthorchis viverrini - life in the bile duct.</title>
        <authorList>
            <person name="Young N.D."/>
            <person name="Nagarajan N."/>
            <person name="Lin S.J."/>
            <person name="Korhonen P.K."/>
            <person name="Jex A.R."/>
            <person name="Hall R.S."/>
            <person name="Safavi-Hemami H."/>
            <person name="Kaewkong W."/>
            <person name="Bertrand D."/>
            <person name="Gao S."/>
            <person name="Seet Q."/>
            <person name="Wongkham S."/>
            <person name="Teh B.T."/>
            <person name="Wongkham C."/>
            <person name="Intapan P.M."/>
            <person name="Maleewong W."/>
            <person name="Yang X."/>
            <person name="Hu M."/>
            <person name="Wang Z."/>
            <person name="Hofmann A."/>
            <person name="Sternberg P.W."/>
            <person name="Tan P."/>
            <person name="Wang J."/>
            <person name="Gasser R.B."/>
        </authorList>
    </citation>
    <scope>NUCLEOTIDE SEQUENCE [LARGE SCALE GENOMIC DNA]</scope>
</reference>
<feature type="region of interest" description="Disordered" evidence="1">
    <location>
        <begin position="554"/>
        <end position="574"/>
    </location>
</feature>
<gene>
    <name evidence="3" type="ORF">T265_14017</name>
</gene>
<evidence type="ECO:0000313" key="4">
    <source>
        <dbReference type="Proteomes" id="UP000054324"/>
    </source>
</evidence>
<feature type="region of interest" description="Disordered" evidence="1">
    <location>
        <begin position="454"/>
        <end position="479"/>
    </location>
</feature>
<proteinExistence type="predicted"/>
<dbReference type="GeneID" id="20328183"/>
<dbReference type="AlphaFoldDB" id="A0A074ZKM7"/>
<protein>
    <recommendedName>
        <fullName evidence="2">Post-SET domain-containing protein</fullName>
    </recommendedName>
</protein>
<dbReference type="OrthoDB" id="10390868at2759"/>
<dbReference type="CTD" id="20328183"/>
<evidence type="ECO:0000259" key="2">
    <source>
        <dbReference type="PROSITE" id="PS50868"/>
    </source>
</evidence>
<organism evidence="3 4">
    <name type="scientific">Opisthorchis viverrini</name>
    <name type="common">Southeast Asian liver fluke</name>
    <dbReference type="NCBI Taxonomy" id="6198"/>
    <lineage>
        <taxon>Eukaryota</taxon>
        <taxon>Metazoa</taxon>
        <taxon>Spiralia</taxon>
        <taxon>Lophotrochozoa</taxon>
        <taxon>Platyhelminthes</taxon>
        <taxon>Trematoda</taxon>
        <taxon>Digenea</taxon>
        <taxon>Opisthorchiida</taxon>
        <taxon>Opisthorchiata</taxon>
        <taxon>Opisthorchiidae</taxon>
        <taxon>Opisthorchis</taxon>
    </lineage>
</organism>
<keyword evidence="4" id="KW-1185">Reference proteome</keyword>
<dbReference type="RefSeq" id="XP_009169920.1">
    <property type="nucleotide sequence ID" value="XM_009171656.1"/>
</dbReference>
<dbReference type="InterPro" id="IPR003616">
    <property type="entry name" value="Post-SET_dom"/>
</dbReference>
<feature type="non-terminal residue" evidence="3">
    <location>
        <position position="574"/>
    </location>
</feature>
<dbReference type="EMBL" id="KL596750">
    <property type="protein sequence ID" value="KER26332.1"/>
    <property type="molecule type" value="Genomic_DNA"/>
</dbReference>
<feature type="region of interest" description="Disordered" evidence="1">
    <location>
        <begin position="50"/>
        <end position="78"/>
    </location>
</feature>
<feature type="region of interest" description="Disordered" evidence="1">
    <location>
        <begin position="260"/>
        <end position="282"/>
    </location>
</feature>
<accession>A0A074ZKM7</accession>
<evidence type="ECO:0000313" key="3">
    <source>
        <dbReference type="EMBL" id="KER26332.1"/>
    </source>
</evidence>
<name>A0A074ZKM7_OPIVI</name>
<feature type="compositionally biased region" description="Basic and acidic residues" evidence="1">
    <location>
        <begin position="50"/>
        <end position="73"/>
    </location>
</feature>
<dbReference type="PROSITE" id="PS50868">
    <property type="entry name" value="POST_SET"/>
    <property type="match status" value="1"/>
</dbReference>
<sequence length="574" mass="63768">YSFTCKNLIHFLYQRKQLLFFLKETTHKIAENSSTAHDWFCLFGAHQPRSEEPPVKVTRRSHEPPHQAKKAELTDIPPIQLGPESFNNFSSVPPKQNTGFWNPTTQKAYLEKEYPGQMPTAPQFTQYLHARRLQEECNNRKLYIPQHLMVPNVNGKRSFCQAFAERVPCAVKGTPCCVKPHAILPNPLACMCGVQKCRAFVQQYCCSGTSHSQTTPGGPCATCSLDQCASHQRASIICELHPHVNQIWIMKNNWHSSNTCPHNESTNTTGTQPAANLLSGSNGSGSNGVTPGSCYHHACLYHSNRCRVENTNPFPTCKCVSSVSSIPCCCSGNPTTPLMNTFNYAISNWCNNQQMLPQYPLNHLNENGISQRGGEGAPNVFFSAAIKPATIPMVSNPIPNFAADGGRVCTGIQAQSNYQGPLAGDFRNCGEPMENVVLPLEVYETKFLAHPHSSLPPEIITNTPAKPTTQPKQPYPSTTEGLLKQTHRFAKFEHLQPVSSKVLRPPSSHNESAEGQTNDLTAFLVSVYESNIRSSLMMMSPRLVMKRLQSDCTAQLSEQPNDHPRYLSYRHFSP</sequence>
<feature type="non-terminal residue" evidence="3">
    <location>
        <position position="1"/>
    </location>
</feature>
<dbReference type="Proteomes" id="UP000054324">
    <property type="component" value="Unassembled WGS sequence"/>
</dbReference>
<feature type="compositionally biased region" description="Low complexity" evidence="1">
    <location>
        <begin position="461"/>
        <end position="479"/>
    </location>
</feature>
<feature type="domain" description="Post-SET" evidence="2">
    <location>
        <begin position="186"/>
        <end position="202"/>
    </location>
</feature>